<dbReference type="InterPro" id="IPR059041">
    <property type="entry name" value="Ig_DLEC1_1"/>
</dbReference>
<accession>A0A3Q7SAD8</accession>
<evidence type="ECO:0000256" key="1">
    <source>
        <dbReference type="SAM" id="MobiDB-lite"/>
    </source>
</evidence>
<reference evidence="4" key="2">
    <citation type="submission" date="2025-08" db="UniProtKB">
        <authorList>
            <consortium name="RefSeq"/>
        </authorList>
    </citation>
    <scope>IDENTIFICATION</scope>
    <source>
        <tissue evidence="4">Cell line</tissue>
    </source>
</reference>
<feature type="domain" description="Deleted in lung and esophageal cancer protein 1 Ig-like" evidence="2">
    <location>
        <begin position="364"/>
        <end position="450"/>
    </location>
</feature>
<feature type="region of interest" description="Disordered" evidence="1">
    <location>
        <begin position="1315"/>
        <end position="1355"/>
    </location>
</feature>
<dbReference type="InterPro" id="IPR033304">
    <property type="entry name" value="DLEC1"/>
</dbReference>
<gene>
    <name evidence="4" type="primary">DLEC1</name>
</gene>
<dbReference type="Gene3D" id="2.60.40.10">
    <property type="entry name" value="Immunoglobulins"/>
    <property type="match status" value="7"/>
</dbReference>
<evidence type="ECO:0000313" key="4">
    <source>
        <dbReference type="RefSeq" id="XP_025856794.2"/>
    </source>
</evidence>
<dbReference type="GO" id="GO:0005737">
    <property type="term" value="C:cytoplasm"/>
    <property type="evidence" value="ECO:0007669"/>
    <property type="project" value="TreeGrafter"/>
</dbReference>
<dbReference type="GO" id="GO:0015631">
    <property type="term" value="F:tubulin binding"/>
    <property type="evidence" value="ECO:0007669"/>
    <property type="project" value="TreeGrafter"/>
</dbReference>
<dbReference type="GO" id="GO:0005929">
    <property type="term" value="C:cilium"/>
    <property type="evidence" value="ECO:0007669"/>
    <property type="project" value="TreeGrafter"/>
</dbReference>
<keyword evidence="3" id="KW-1185">Reference proteome</keyword>
<dbReference type="PANTHER" id="PTHR46348">
    <property type="entry name" value="DELETED IN LUNG AND ESOPHAGEAL CANCER PROTEIN 1"/>
    <property type="match status" value="1"/>
</dbReference>
<feature type="region of interest" description="Disordered" evidence="1">
    <location>
        <begin position="1"/>
        <end position="32"/>
    </location>
</feature>
<name>A0A3Q7SAD8_VULVU</name>
<sequence>METGGAEAPQSGESGSCALGGATWTPTSPVARVRSPSESARLPSLAYSEAFHYGFGSRARRVGPPTLQPLPEPHLLRLRPTSLRTQDISHLLTGVFRNLYTNEVVGEDLSASLIKARGSEDARHEEFVDELQRIREVYKQRLDEVEMLERHIIQARARALAEKERIMQQAKVHVLENFITVPPVKSIFRWCVDSELLQKHHLISPDDYYSDTVPFCSAPKGVSIPGYSKLTFSCEKHSVPKKHLTKKLKASSEEMLTKVKDELNYTVDSRTGDLSLKGKRKTVKAGPSKNAKWMSHLHVPQRELERLLLVRMESRNRFLKNPRFFPPNTPHGGKSLLFPPKKPVLTGDFPSGDLEESCVDTPVFLAKPSIGFFTDYEIGPVYEMVISLQNTTATSRYLRVIPPSTPYFALGLGMFPGKGGMVAPGMTCQYTVQFFPDCLGDFDDFILVETQSAHTLLIPLQARRPPPVLTLSPVLDCGYCLIGGIKITRFICKNVGFSVGKFCIMPKKSWPPPSFRAVATIGFVEQPPFGILPSVFELAPGQAICMEVLFLPTSLEKAEQTFIVVCDNCQIKELVTVGIGQLVALDLIYISGEESHPEPGELTDLTAQHFIRFEPENLQSTAGKQLIIRNATHVELAFHWQIMKPNLQSLMPGETYSLDSLKYHPDRETAFSILPERGVLGPHTDHEFILTFSPHELRDFHSVLQMVLEEVPEPLSLELENLKDSSFSVDDVIVLEIEVKGSVEPFQLLLEPYALIIPGENYVGINVKKDFKMWNNSKSPIRYLWGKISDCHIIEVEPCAGTIEPNEVEDFELSFTGGVPGPVSQDLLCEIQNSPSPVVLHIEAAFKGPALVISVSALQFGLLRLGQKATNSIQIQNISQLPATWCMKESPVYLQERHEDVSPFDIEPSSGQIHPLGECRVNITLEAKQCQRLQTVLELEVVNGTWSYLPVYAEVQEPFVYLQNSHVEVRNLYLGVPAKATITLINGTLLPTRFHWSKLLGHQASVCTAKVSPRRGTLGPSEERQLNLELTAHTEEELSDLALPCTVSGMKEPLVLGISGKPQGLQVAIAISMEGSDSSVPSIALWPGHLEELHLDFGSKVPLRTRMNCQLILTNHSPIQTPFTLKFEYFGSPQNSLNQKPSLPNMPPALLKTSRIREHLAKREQLNFMESMLSHGKGAAFFPHISQGTLGAHQQLSIDITGYANMWGEYWDNLICTVGDLPPAVIPVHMAVVGCPISSQRTTYYTTDQLQKEPIIRFGTQVSGGDTVTRVLRLNNSSPCDIRLDWETYTPEDREDRLLELLVFYGPPFPLRDQAGNDLSCPETPESSSSFWSSSPSNTSDSSHEAAQSAEGSDRASQKIISVVLREHDGVPADHLYCISPKQVVVPMGGSSTISISYTPMVLGPEVLHKVECVGYALGFMSLDDEAERELPGRRHRLQDFAAGPLRLDLCGYVRPAQLSMELDYGGGVEFRHQASDLIPEQPCTGVSVLPTPCQSTWTSDISMRPPMVWVLYPRAMASRRGEMHPQPHAPISVTTQVLSELMTTHHLKLTNTTEIPQYFQLLVSRPFSVSQEGASRSRRAPGPGREQGCEEDPAKASKQLVLHPQENMLVNVSFSLSLELLSYQKLPADQMLPGVDIRQHASGEKEMVFTQSLLLEYANHTTQVVPLRATVAVPELQLSTSWVDFGTCFVNQERVREVYLMNLSGCRSYWAVLMGRLGLPPTSRAGWHLVGGPAEKAGSQIPSDPRVALPHGPGPDPRCTPGMRWGKGGGNAWSCPGSCVPPSLGIGQQDPDKDLAAFRVSPNSGLLEARLVNAPPNIITLQVFFIARSSELYESTLVVEGMLGEKACTLRLRGQGSYDERYMSLHQL</sequence>
<dbReference type="Proteomes" id="UP001652641">
    <property type="component" value="Chromosome 11"/>
</dbReference>
<evidence type="ECO:0000259" key="2">
    <source>
        <dbReference type="Pfam" id="PF23277"/>
    </source>
</evidence>
<protein>
    <submittedName>
        <fullName evidence="4">Deleted in lung and esophageal cancer protein 1 isoform X1</fullName>
    </submittedName>
</protein>
<evidence type="ECO:0000313" key="3">
    <source>
        <dbReference type="Proteomes" id="UP001652641"/>
    </source>
</evidence>
<dbReference type="KEGG" id="vvp:112921658"/>
<dbReference type="InterPro" id="IPR013783">
    <property type="entry name" value="Ig-like_fold"/>
</dbReference>
<feature type="compositionally biased region" description="Low complexity" evidence="1">
    <location>
        <begin position="1327"/>
        <end position="1341"/>
    </location>
</feature>
<dbReference type="Pfam" id="PF23277">
    <property type="entry name" value="Ig_Dlec1_1"/>
    <property type="match status" value="1"/>
</dbReference>
<dbReference type="GeneID" id="112921658"/>
<dbReference type="CTD" id="9940"/>
<dbReference type="PANTHER" id="PTHR46348:SF1">
    <property type="entry name" value="DELETED IN LUNG AND ESOPHAGEAL CANCER PROTEIN 1"/>
    <property type="match status" value="1"/>
</dbReference>
<feature type="region of interest" description="Disordered" evidence="1">
    <location>
        <begin position="1571"/>
        <end position="1597"/>
    </location>
</feature>
<reference key="1">
    <citation type="submission" date="2019-01" db="UniProtKB">
        <authorList>
            <consortium name="RefSeq"/>
        </authorList>
    </citation>
    <scope>IDENTIFICATION</scope>
</reference>
<dbReference type="GO" id="GO:0008285">
    <property type="term" value="P:negative regulation of cell population proliferation"/>
    <property type="evidence" value="ECO:0007669"/>
    <property type="project" value="InterPro"/>
</dbReference>
<dbReference type="Pfam" id="PF23316">
    <property type="entry name" value="Ig_DLEC1_6th"/>
    <property type="match status" value="1"/>
</dbReference>
<organism evidence="3 4">
    <name type="scientific">Vulpes vulpes</name>
    <name type="common">Red fox</name>
    <dbReference type="NCBI Taxonomy" id="9627"/>
    <lineage>
        <taxon>Eukaryota</taxon>
        <taxon>Metazoa</taxon>
        <taxon>Chordata</taxon>
        <taxon>Craniata</taxon>
        <taxon>Vertebrata</taxon>
        <taxon>Euteleostomi</taxon>
        <taxon>Mammalia</taxon>
        <taxon>Eutheria</taxon>
        <taxon>Laurasiatheria</taxon>
        <taxon>Carnivora</taxon>
        <taxon>Caniformia</taxon>
        <taxon>Canidae</taxon>
        <taxon>Vulpes</taxon>
    </lineage>
</organism>
<dbReference type="RefSeq" id="XP_025856794.2">
    <property type="nucleotide sequence ID" value="XM_026001009.2"/>
</dbReference>
<proteinExistence type="predicted"/>